<name>A0ABX2V7V6_9BACL</name>
<dbReference type="RefSeq" id="WP_028105234.1">
    <property type="nucleotide sequence ID" value="NZ_LVVL01000005.1"/>
</dbReference>
<keyword evidence="1" id="KW-0472">Membrane</keyword>
<feature type="transmembrane region" description="Helical" evidence="1">
    <location>
        <begin position="163"/>
        <end position="181"/>
    </location>
</feature>
<feature type="transmembrane region" description="Helical" evidence="1">
    <location>
        <begin position="209"/>
        <end position="228"/>
    </location>
</feature>
<accession>A0ABX2V7V6</accession>
<gene>
    <name evidence="2" type="ORF">A3783_16445</name>
</gene>
<keyword evidence="3" id="KW-1185">Reference proteome</keyword>
<proteinExistence type="predicted"/>
<evidence type="ECO:0000313" key="3">
    <source>
        <dbReference type="Proteomes" id="UP000078447"/>
    </source>
</evidence>
<comment type="caution">
    <text evidence="2">The sequence shown here is derived from an EMBL/GenBank/DDBJ whole genome shotgun (WGS) entry which is preliminary data.</text>
</comment>
<keyword evidence="1" id="KW-1133">Transmembrane helix</keyword>
<protein>
    <submittedName>
        <fullName evidence="2">Uncharacterized protein</fullName>
    </submittedName>
</protein>
<sequence length="232" mass="26989">MGIEKREQIKYKIFHEQDINKLMDVFFSTEKELGHEETEVIYTIQFKDGTIASGSDRLTIDRNRSIQSVVFSLTNKSLHTSIAMNLHIDNAKNSSTYAVEGNHQEWVKEKSAQIQKIINATPNQNQYLAHPVWRTGLSILLVLLIFSFMYLLIENYLSSRAGYAWLIVAVLWAHFWTGRLLGNNLDTLYPKVDFDISIHRESKKRKQRAFLKLIVICFLIPLLVKFIVERMI</sequence>
<organism evidence="2 3">
    <name type="scientific">Exiguobacterium undae</name>
    <dbReference type="NCBI Taxonomy" id="169177"/>
    <lineage>
        <taxon>Bacteria</taxon>
        <taxon>Bacillati</taxon>
        <taxon>Bacillota</taxon>
        <taxon>Bacilli</taxon>
        <taxon>Bacillales</taxon>
        <taxon>Bacillales Family XII. Incertae Sedis</taxon>
        <taxon>Exiguobacterium</taxon>
    </lineage>
</organism>
<reference evidence="2 3" key="1">
    <citation type="submission" date="2016-03" db="EMBL/GenBank/DDBJ databases">
        <authorList>
            <person name="Cho S.-Y."/>
            <person name="Lim S."/>
            <person name="Kim H."/>
            <person name="Soh E.H."/>
            <person name="Moon J.S."/>
        </authorList>
    </citation>
    <scope>NUCLEOTIDE SEQUENCE [LARGE SCALE GENOMIC DNA]</scope>
    <source>
        <strain evidence="2 3">KCTC 3810</strain>
    </source>
</reference>
<keyword evidence="1" id="KW-0812">Transmembrane</keyword>
<feature type="transmembrane region" description="Helical" evidence="1">
    <location>
        <begin position="132"/>
        <end position="151"/>
    </location>
</feature>
<dbReference type="EMBL" id="LVVL01000005">
    <property type="protein sequence ID" value="OAN13857.1"/>
    <property type="molecule type" value="Genomic_DNA"/>
</dbReference>
<evidence type="ECO:0000256" key="1">
    <source>
        <dbReference type="SAM" id="Phobius"/>
    </source>
</evidence>
<dbReference type="Proteomes" id="UP000078447">
    <property type="component" value="Unassembled WGS sequence"/>
</dbReference>
<evidence type="ECO:0000313" key="2">
    <source>
        <dbReference type="EMBL" id="OAN13857.1"/>
    </source>
</evidence>